<evidence type="ECO:0000313" key="4">
    <source>
        <dbReference type="Proteomes" id="UP001305606"/>
    </source>
</evidence>
<dbReference type="Gene3D" id="3.40.50.1820">
    <property type="entry name" value="alpha/beta hydrolase"/>
    <property type="match status" value="1"/>
</dbReference>
<evidence type="ECO:0000313" key="3">
    <source>
        <dbReference type="EMBL" id="WNE95312.1"/>
    </source>
</evidence>
<dbReference type="Pfam" id="PF00975">
    <property type="entry name" value="Thioesterase"/>
    <property type="match status" value="1"/>
</dbReference>
<feature type="domain" description="Thioesterase" evidence="2">
    <location>
        <begin position="17"/>
        <end position="231"/>
    </location>
</feature>
<evidence type="ECO:0000259" key="2">
    <source>
        <dbReference type="Pfam" id="PF00975"/>
    </source>
</evidence>
<dbReference type="PANTHER" id="PTHR11487">
    <property type="entry name" value="THIOESTERASE"/>
    <property type="match status" value="1"/>
</dbReference>
<keyword evidence="4" id="KW-1185">Reference proteome</keyword>
<dbReference type="SUPFAM" id="SSF53474">
    <property type="entry name" value="alpha/beta-Hydrolases"/>
    <property type="match status" value="1"/>
</dbReference>
<dbReference type="InterPro" id="IPR012223">
    <property type="entry name" value="TEII"/>
</dbReference>
<proteinExistence type="inferred from homology"/>
<dbReference type="RefSeq" id="WP_311034663.1">
    <property type="nucleotide sequence ID" value="NZ_CP117522.1"/>
</dbReference>
<evidence type="ECO:0000256" key="1">
    <source>
        <dbReference type="ARBA" id="ARBA00007169"/>
    </source>
</evidence>
<sequence length="243" mass="25922">MTSLRSFTAAGDSASATVVVFPQAGAGCLGLHAIAATSPAGLDLWGVQLPGREDRLRDRPPNSLAEVVDSVSGELRETAHRRPLALLGISLGATIAYEVARTLEADGAAPVALVVVAARSPEHWELFPSADPPPAELTSLLPPIGDPEFARHVRTTLRADLRLMAGYEVPSAPLTRTWLRSVSGRRDRVVTAAHMAGWREKSTDFRGHSVIDADHHQLRERDVLMGLLSDIAVETAAGRAVRG</sequence>
<accession>A0ABY9URX3</accession>
<dbReference type="PROSITE" id="PS51257">
    <property type="entry name" value="PROKAR_LIPOPROTEIN"/>
    <property type="match status" value="1"/>
</dbReference>
<dbReference type="Proteomes" id="UP001305606">
    <property type="component" value="Chromosome"/>
</dbReference>
<gene>
    <name evidence="3" type="ORF">PS467_08085</name>
</gene>
<reference evidence="3 4" key="1">
    <citation type="submission" date="2023-02" db="EMBL/GenBank/DDBJ databases">
        <title>Streptomyces sp. SCA4-21 with antifungal activity against Fusarium oxysporum f. sp. cubense, Streptomyces sp. SCA2-17 with antifungal activity against Fusarium oxysporum f. sp. cubense.</title>
        <authorList>
            <person name="Qi D."/>
        </authorList>
    </citation>
    <scope>NUCLEOTIDE SEQUENCE [LARGE SCALE GENOMIC DNA]</scope>
    <source>
        <strain evidence="3 4">SCA4-21</strain>
    </source>
</reference>
<comment type="similarity">
    <text evidence="1">Belongs to the thioesterase family.</text>
</comment>
<organism evidence="3 4">
    <name type="scientific">Streptomyces luomodiensis</name>
    <dbReference type="NCBI Taxonomy" id="3026192"/>
    <lineage>
        <taxon>Bacteria</taxon>
        <taxon>Bacillati</taxon>
        <taxon>Actinomycetota</taxon>
        <taxon>Actinomycetes</taxon>
        <taxon>Kitasatosporales</taxon>
        <taxon>Streptomycetaceae</taxon>
        <taxon>Streptomyces</taxon>
    </lineage>
</organism>
<dbReference type="EMBL" id="CP117522">
    <property type="protein sequence ID" value="WNE95312.1"/>
    <property type="molecule type" value="Genomic_DNA"/>
</dbReference>
<dbReference type="InterPro" id="IPR029058">
    <property type="entry name" value="AB_hydrolase_fold"/>
</dbReference>
<name>A0ABY9URX3_9ACTN</name>
<dbReference type="InterPro" id="IPR001031">
    <property type="entry name" value="Thioesterase"/>
</dbReference>
<protein>
    <submittedName>
        <fullName evidence="3">Thioesterase domain-containing protein</fullName>
    </submittedName>
</protein>
<dbReference type="PANTHER" id="PTHR11487:SF0">
    <property type="entry name" value="S-ACYL FATTY ACID SYNTHASE THIOESTERASE, MEDIUM CHAIN"/>
    <property type="match status" value="1"/>
</dbReference>